<protein>
    <recommendedName>
        <fullName evidence="6">Prepilin-type N-terminal cleavage/methylation domain-containing protein</fullName>
    </recommendedName>
</protein>
<dbReference type="OrthoDB" id="2300136at2"/>
<evidence type="ECO:0000256" key="1">
    <source>
        <dbReference type="ARBA" id="ARBA00004241"/>
    </source>
</evidence>
<dbReference type="AlphaFoldDB" id="A0A4Q2AYQ9"/>
<name>A0A4Q2AYQ9_9LACO</name>
<dbReference type="Pfam" id="PF15980">
    <property type="entry name" value="ComGF"/>
    <property type="match status" value="1"/>
</dbReference>
<evidence type="ECO:0000313" key="5">
    <source>
        <dbReference type="Proteomes" id="UP000289316"/>
    </source>
</evidence>
<keyword evidence="2" id="KW-0178">Competence</keyword>
<dbReference type="InterPro" id="IPR016977">
    <property type="entry name" value="ComGF"/>
</dbReference>
<keyword evidence="3" id="KW-1133">Transmembrane helix</keyword>
<evidence type="ECO:0000256" key="2">
    <source>
        <dbReference type="ARBA" id="ARBA00023287"/>
    </source>
</evidence>
<comment type="caution">
    <text evidence="4">The sequence shown here is derived from an EMBL/GenBank/DDBJ whole genome shotgun (WGS) entry which is preliminary data.</text>
</comment>
<dbReference type="EMBL" id="QZFR01000015">
    <property type="protein sequence ID" value="RXV74930.1"/>
    <property type="molecule type" value="Genomic_DNA"/>
</dbReference>
<organism evidence="4 5">
    <name type="scientific">Ligilactobacillus murinus</name>
    <dbReference type="NCBI Taxonomy" id="1622"/>
    <lineage>
        <taxon>Bacteria</taxon>
        <taxon>Bacillati</taxon>
        <taxon>Bacillota</taxon>
        <taxon>Bacilli</taxon>
        <taxon>Lactobacillales</taxon>
        <taxon>Lactobacillaceae</taxon>
        <taxon>Ligilactobacillus</taxon>
    </lineage>
</organism>
<dbReference type="GO" id="GO:0009986">
    <property type="term" value="C:cell surface"/>
    <property type="evidence" value="ECO:0007669"/>
    <property type="project" value="UniProtKB-SubCell"/>
</dbReference>
<accession>A0A4Q2AYQ9</accession>
<keyword evidence="3" id="KW-0472">Membrane</keyword>
<evidence type="ECO:0000313" key="4">
    <source>
        <dbReference type="EMBL" id="RXV74930.1"/>
    </source>
</evidence>
<dbReference type="RefSeq" id="WP_119448208.1">
    <property type="nucleotide sequence ID" value="NZ_QWMU01000017.1"/>
</dbReference>
<feature type="transmembrane region" description="Helical" evidence="3">
    <location>
        <begin position="20"/>
        <end position="45"/>
    </location>
</feature>
<dbReference type="PROSITE" id="PS00409">
    <property type="entry name" value="PROKAR_NTER_METHYL"/>
    <property type="match status" value="1"/>
</dbReference>
<dbReference type="GO" id="GO:0030420">
    <property type="term" value="P:establishment of competence for transformation"/>
    <property type="evidence" value="ECO:0007669"/>
    <property type="project" value="UniProtKB-KW"/>
</dbReference>
<keyword evidence="3" id="KW-0812">Transmembrane</keyword>
<dbReference type="Pfam" id="PF07963">
    <property type="entry name" value="N_methyl"/>
    <property type="match status" value="1"/>
</dbReference>
<evidence type="ECO:0000256" key="3">
    <source>
        <dbReference type="SAM" id="Phobius"/>
    </source>
</evidence>
<reference evidence="4 5" key="1">
    <citation type="submission" date="2018-09" db="EMBL/GenBank/DDBJ databases">
        <title>Murine metabolic-syndrome-specific gut microbial biobank.</title>
        <authorList>
            <person name="Liu C."/>
        </authorList>
    </citation>
    <scope>NUCLEOTIDE SEQUENCE [LARGE SCALE GENOMIC DNA]</scope>
    <source>
        <strain evidence="4 5">C-30</strain>
    </source>
</reference>
<proteinExistence type="predicted"/>
<gene>
    <name evidence="4" type="ORF">D6C19_03285</name>
</gene>
<comment type="subcellular location">
    <subcellularLocation>
        <location evidence="1">Cell surface</location>
    </subcellularLocation>
</comment>
<dbReference type="Proteomes" id="UP000289316">
    <property type="component" value="Unassembled WGS sequence"/>
</dbReference>
<sequence length="166" mass="18795">MKFRLQIELGIKLQLNCAKIKGFTLIEATVALMVTALGLALLAGIGSNMQKQVVAKQETDQFEWERFVSLLQNERQHFALVKKSGENGENIYLYSRKAKKDYIVHYESQRDKVIMETASGGYMPLLYRVSSFSAVRQGETIKITAQIDLRTYQTTVSLPLQKESGL</sequence>
<dbReference type="InterPro" id="IPR012902">
    <property type="entry name" value="N_methyl_site"/>
</dbReference>
<evidence type="ECO:0008006" key="6">
    <source>
        <dbReference type="Google" id="ProtNLM"/>
    </source>
</evidence>